<gene>
    <name evidence="4" type="ORF">RRG08_011753</name>
</gene>
<evidence type="ECO:0000313" key="4">
    <source>
        <dbReference type="EMBL" id="KAK3691551.1"/>
    </source>
</evidence>
<dbReference type="InterPro" id="IPR003877">
    <property type="entry name" value="SPRY_dom"/>
</dbReference>
<organism evidence="4 5">
    <name type="scientific">Elysia crispata</name>
    <name type="common">lettuce slug</name>
    <dbReference type="NCBI Taxonomy" id="231223"/>
    <lineage>
        <taxon>Eukaryota</taxon>
        <taxon>Metazoa</taxon>
        <taxon>Spiralia</taxon>
        <taxon>Lophotrochozoa</taxon>
        <taxon>Mollusca</taxon>
        <taxon>Gastropoda</taxon>
        <taxon>Heterobranchia</taxon>
        <taxon>Euthyneura</taxon>
        <taxon>Panpulmonata</taxon>
        <taxon>Sacoglossa</taxon>
        <taxon>Placobranchoidea</taxon>
        <taxon>Plakobranchidae</taxon>
        <taxon>Elysia</taxon>
    </lineage>
</organism>
<evidence type="ECO:0000259" key="3">
    <source>
        <dbReference type="Pfam" id="PF00622"/>
    </source>
</evidence>
<comment type="caution">
    <text evidence="4">The sequence shown here is derived from an EMBL/GenBank/DDBJ whole genome shotgun (WGS) entry which is preliminary data.</text>
</comment>
<dbReference type="InterPro" id="IPR013320">
    <property type="entry name" value="ConA-like_dom_sf"/>
</dbReference>
<dbReference type="EMBL" id="JAWDGP010008090">
    <property type="protein sequence ID" value="KAK3691551.1"/>
    <property type="molecule type" value="Genomic_DNA"/>
</dbReference>
<reference evidence="4" key="1">
    <citation type="journal article" date="2023" name="G3 (Bethesda)">
        <title>A reference genome for the long-term kleptoplast-retaining sea slug Elysia crispata morphotype clarki.</title>
        <authorList>
            <person name="Eastman K.E."/>
            <person name="Pendleton A.L."/>
            <person name="Shaikh M.A."/>
            <person name="Suttiyut T."/>
            <person name="Ogas R."/>
            <person name="Tomko P."/>
            <person name="Gavelis G."/>
            <person name="Widhalm J.R."/>
            <person name="Wisecaver J.H."/>
        </authorList>
    </citation>
    <scope>NUCLEOTIDE SEQUENCE</scope>
    <source>
        <strain evidence="4">ECLA1</strain>
    </source>
</reference>
<dbReference type="InterPro" id="IPR050672">
    <property type="entry name" value="FBXO45-Fsn/SPSB_families"/>
</dbReference>
<keyword evidence="5" id="KW-1185">Reference proteome</keyword>
<dbReference type="Pfam" id="PF00622">
    <property type="entry name" value="SPRY"/>
    <property type="match status" value="1"/>
</dbReference>
<evidence type="ECO:0000256" key="2">
    <source>
        <dbReference type="SAM" id="Phobius"/>
    </source>
</evidence>
<dbReference type="PANTHER" id="PTHR12245:SF11">
    <property type="entry name" value="PROTEIN GUSTAVUS"/>
    <property type="match status" value="1"/>
</dbReference>
<feature type="transmembrane region" description="Helical" evidence="2">
    <location>
        <begin position="51"/>
        <end position="75"/>
    </location>
</feature>
<dbReference type="Gene3D" id="2.60.120.920">
    <property type="match status" value="1"/>
</dbReference>
<dbReference type="AlphaFoldDB" id="A0AAE0XEZ2"/>
<dbReference type="GO" id="GO:0043161">
    <property type="term" value="P:proteasome-mediated ubiquitin-dependent protein catabolic process"/>
    <property type="evidence" value="ECO:0007669"/>
    <property type="project" value="TreeGrafter"/>
</dbReference>
<dbReference type="SUPFAM" id="SSF49899">
    <property type="entry name" value="Concanavalin A-like lectins/glucanases"/>
    <property type="match status" value="1"/>
</dbReference>
<feature type="region of interest" description="Disordered" evidence="1">
    <location>
        <begin position="317"/>
        <end position="344"/>
    </location>
</feature>
<keyword evidence="2" id="KW-1133">Transmembrane helix</keyword>
<evidence type="ECO:0000313" key="5">
    <source>
        <dbReference type="Proteomes" id="UP001283361"/>
    </source>
</evidence>
<dbReference type="InterPro" id="IPR043136">
    <property type="entry name" value="B30.2/SPRY_sf"/>
</dbReference>
<feature type="domain" description="SPRY" evidence="3">
    <location>
        <begin position="143"/>
        <end position="231"/>
    </location>
</feature>
<sequence>MKCCYRTINEVSVLNLSPIARSLTPNSLRVIHPANIGVEGRPQIEGDNAGAVLPVSIIGGVVGLVVLTMVVLVCAEKKVNPNVNRTGPPEWTRSLVFKPELNVGFGDSSEGIHTPTPYHVIRERLGRAITDAARWTCPINEGKHVFEVYWPAKKNRGHSCCVGLGSADVGLTKQGRCSLVGEHSQSWGLDLPKQRSIHFNKMQQRLYRGIPDRFFVYIDMDSGKIGFGDDVSMYRHETEFFGFICHGIPKNKQMYFMISLCAPNEHVHAHYRGSAVPSGGYNLIDTPSPLQLSKDNLGQVHVAVATVPPSYMDAVNAQPGPSVYAPPDQKDSASPQKGDGALKF</sequence>
<evidence type="ECO:0000256" key="1">
    <source>
        <dbReference type="SAM" id="MobiDB-lite"/>
    </source>
</evidence>
<dbReference type="PANTHER" id="PTHR12245">
    <property type="entry name" value="SPRY DOMAIN CONTAINING SOCS BOX PROTEIN"/>
    <property type="match status" value="1"/>
</dbReference>
<name>A0AAE0XEZ2_9GAST</name>
<protein>
    <recommendedName>
        <fullName evidence="3">SPRY domain-containing protein</fullName>
    </recommendedName>
</protein>
<dbReference type="Proteomes" id="UP001283361">
    <property type="component" value="Unassembled WGS sequence"/>
</dbReference>
<keyword evidence="2" id="KW-0812">Transmembrane</keyword>
<keyword evidence="2" id="KW-0472">Membrane</keyword>
<dbReference type="GO" id="GO:0019005">
    <property type="term" value="C:SCF ubiquitin ligase complex"/>
    <property type="evidence" value="ECO:0007669"/>
    <property type="project" value="TreeGrafter"/>
</dbReference>
<accession>A0AAE0XEZ2</accession>
<proteinExistence type="predicted"/>